<dbReference type="AlphaFoldDB" id="A0A5C5WBT6"/>
<dbReference type="RefSeq" id="WP_146572199.1">
    <property type="nucleotide sequence ID" value="NZ_SJPH01000002.1"/>
</dbReference>
<protein>
    <submittedName>
        <fullName evidence="2">CorA-like Mg2+ transporter protein</fullName>
    </submittedName>
</protein>
<dbReference type="Pfam" id="PF01544">
    <property type="entry name" value="CorA"/>
    <property type="match status" value="1"/>
</dbReference>
<dbReference type="EMBL" id="SJPH01000002">
    <property type="protein sequence ID" value="TWT47521.1"/>
    <property type="molecule type" value="Genomic_DNA"/>
</dbReference>
<accession>A0A5C5WBT6</accession>
<dbReference type="GO" id="GO:0016020">
    <property type="term" value="C:membrane"/>
    <property type="evidence" value="ECO:0007669"/>
    <property type="project" value="InterPro"/>
</dbReference>
<feature type="transmembrane region" description="Helical" evidence="1">
    <location>
        <begin position="227"/>
        <end position="251"/>
    </location>
</feature>
<keyword evidence="1" id="KW-1133">Transmembrane helix</keyword>
<evidence type="ECO:0000313" key="3">
    <source>
        <dbReference type="Proteomes" id="UP000318995"/>
    </source>
</evidence>
<keyword evidence="1" id="KW-0812">Transmembrane</keyword>
<proteinExistence type="predicted"/>
<evidence type="ECO:0000313" key="2">
    <source>
        <dbReference type="EMBL" id="TWT47521.1"/>
    </source>
</evidence>
<dbReference type="GO" id="GO:0046873">
    <property type="term" value="F:metal ion transmembrane transporter activity"/>
    <property type="evidence" value="ECO:0007669"/>
    <property type="project" value="InterPro"/>
</dbReference>
<organism evidence="2 3">
    <name type="scientific">Botrimarina hoheduenensis</name>
    <dbReference type="NCBI Taxonomy" id="2528000"/>
    <lineage>
        <taxon>Bacteria</taxon>
        <taxon>Pseudomonadati</taxon>
        <taxon>Planctomycetota</taxon>
        <taxon>Planctomycetia</taxon>
        <taxon>Pirellulales</taxon>
        <taxon>Lacipirellulaceae</taxon>
        <taxon>Botrimarina</taxon>
    </lineage>
</organism>
<sequence length="254" mass="28174">MNDKPATPVAAEPLLPKAWTVPQSFRDRLGNDIGRQRLMKADGHLLLLLHSPPRPDEDARAGRIYWRSPEGLWKPNSLKHSEPPVGDLIGEYEALANQIDRQQDDTDTAREGLALLSALNPLVRAAHHLHGVLQAAREAAPNDRQLILIRDRAYTLTRRLELLQQDAKNTLDYIIARRAEQQAASSDRQAKSAHRLNVLAAFFFPLATLTAVFGMELKHGLEEYDAASAPVPMLIILGVGLLLGVIFAGFITRK</sequence>
<keyword evidence="3" id="KW-1185">Reference proteome</keyword>
<name>A0A5C5WBT6_9BACT</name>
<keyword evidence="1" id="KW-0472">Membrane</keyword>
<reference evidence="2 3" key="1">
    <citation type="submission" date="2019-02" db="EMBL/GenBank/DDBJ databases">
        <title>Deep-cultivation of Planctomycetes and their phenomic and genomic characterization uncovers novel biology.</title>
        <authorList>
            <person name="Wiegand S."/>
            <person name="Jogler M."/>
            <person name="Boedeker C."/>
            <person name="Pinto D."/>
            <person name="Vollmers J."/>
            <person name="Rivas-Marin E."/>
            <person name="Kohn T."/>
            <person name="Peeters S.H."/>
            <person name="Heuer A."/>
            <person name="Rast P."/>
            <person name="Oberbeckmann S."/>
            <person name="Bunk B."/>
            <person name="Jeske O."/>
            <person name="Meyerdierks A."/>
            <person name="Storesund J.E."/>
            <person name="Kallscheuer N."/>
            <person name="Luecker S."/>
            <person name="Lage O.M."/>
            <person name="Pohl T."/>
            <person name="Merkel B.J."/>
            <person name="Hornburger P."/>
            <person name="Mueller R.-W."/>
            <person name="Bruemmer F."/>
            <person name="Labrenz M."/>
            <person name="Spormann A.M."/>
            <person name="Op Den Camp H."/>
            <person name="Overmann J."/>
            <person name="Amann R."/>
            <person name="Jetten M.S.M."/>
            <person name="Mascher T."/>
            <person name="Medema M.H."/>
            <person name="Devos D.P."/>
            <person name="Kaster A.-K."/>
            <person name="Ovreas L."/>
            <person name="Rohde M."/>
            <person name="Galperin M.Y."/>
            <person name="Jogler C."/>
        </authorList>
    </citation>
    <scope>NUCLEOTIDE SEQUENCE [LARGE SCALE GENOMIC DNA]</scope>
    <source>
        <strain evidence="2 3">Pla111</strain>
    </source>
</reference>
<comment type="caution">
    <text evidence="2">The sequence shown here is derived from an EMBL/GenBank/DDBJ whole genome shotgun (WGS) entry which is preliminary data.</text>
</comment>
<dbReference type="InterPro" id="IPR002523">
    <property type="entry name" value="MgTranspt_CorA/ZnTranspt_ZntB"/>
</dbReference>
<dbReference type="Proteomes" id="UP000318995">
    <property type="component" value="Unassembled WGS sequence"/>
</dbReference>
<evidence type="ECO:0000256" key="1">
    <source>
        <dbReference type="SAM" id="Phobius"/>
    </source>
</evidence>
<feature type="transmembrane region" description="Helical" evidence="1">
    <location>
        <begin position="196"/>
        <end position="215"/>
    </location>
</feature>
<dbReference type="OrthoDB" id="192288at2"/>
<dbReference type="Gene3D" id="1.20.58.340">
    <property type="entry name" value="Magnesium transport protein CorA, transmembrane region"/>
    <property type="match status" value="1"/>
</dbReference>
<gene>
    <name evidence="2" type="ORF">Pla111_11350</name>
</gene>